<gene>
    <name evidence="2" type="ORF">AA0113_g5541</name>
</gene>
<name>A0A4V1X631_9PLEO</name>
<dbReference type="Proteomes" id="UP000293823">
    <property type="component" value="Unassembled WGS sequence"/>
</dbReference>
<feature type="region of interest" description="Disordered" evidence="1">
    <location>
        <begin position="1"/>
        <end position="20"/>
    </location>
</feature>
<accession>A0A4V1X631</accession>
<sequence length="47" mass="5186">MDGRTTNVKEQTTDAEAQKGIRRVAEAMPEVLAFEKITVVFGYQGKA</sequence>
<keyword evidence="3" id="KW-1185">Reference proteome</keyword>
<evidence type="ECO:0000313" key="2">
    <source>
        <dbReference type="EMBL" id="RYO65068.1"/>
    </source>
</evidence>
<proteinExistence type="predicted"/>
<comment type="caution">
    <text evidence="2">The sequence shown here is derived from an EMBL/GenBank/DDBJ whole genome shotgun (WGS) entry which is preliminary data.</text>
</comment>
<feature type="compositionally biased region" description="Polar residues" evidence="1">
    <location>
        <begin position="1"/>
        <end position="10"/>
    </location>
</feature>
<dbReference type="EMBL" id="PEJP01000019">
    <property type="protein sequence ID" value="RYO65068.1"/>
    <property type="molecule type" value="Genomic_DNA"/>
</dbReference>
<reference evidence="3" key="1">
    <citation type="journal article" date="2019" name="bioRxiv">
        <title>Genomics, evolutionary history and diagnostics of the Alternaria alternata species group including apple and Asian pear pathotypes.</title>
        <authorList>
            <person name="Armitage A.D."/>
            <person name="Cockerton H.M."/>
            <person name="Sreenivasaprasad S."/>
            <person name="Woodhall J.W."/>
            <person name="Lane C.R."/>
            <person name="Harrison R.J."/>
            <person name="Clarkson J.P."/>
        </authorList>
    </citation>
    <scope>NUCLEOTIDE SEQUENCE [LARGE SCALE GENOMIC DNA]</scope>
    <source>
        <strain evidence="3">RGR 97.0016</strain>
    </source>
</reference>
<protein>
    <submittedName>
        <fullName evidence="2">Uncharacterized protein</fullName>
    </submittedName>
</protein>
<organism evidence="2 3">
    <name type="scientific">Alternaria arborescens</name>
    <dbReference type="NCBI Taxonomy" id="156630"/>
    <lineage>
        <taxon>Eukaryota</taxon>
        <taxon>Fungi</taxon>
        <taxon>Dikarya</taxon>
        <taxon>Ascomycota</taxon>
        <taxon>Pezizomycotina</taxon>
        <taxon>Dothideomycetes</taxon>
        <taxon>Pleosporomycetidae</taxon>
        <taxon>Pleosporales</taxon>
        <taxon>Pleosporineae</taxon>
        <taxon>Pleosporaceae</taxon>
        <taxon>Alternaria</taxon>
        <taxon>Alternaria sect. Alternaria</taxon>
    </lineage>
</organism>
<evidence type="ECO:0000256" key="1">
    <source>
        <dbReference type="SAM" id="MobiDB-lite"/>
    </source>
</evidence>
<evidence type="ECO:0000313" key="3">
    <source>
        <dbReference type="Proteomes" id="UP000293823"/>
    </source>
</evidence>
<dbReference type="AlphaFoldDB" id="A0A4V1X631"/>